<gene>
    <name evidence="1" type="ORF">SAMN04489760_10168</name>
</gene>
<reference evidence="1 2" key="1">
    <citation type="submission" date="2016-10" db="EMBL/GenBank/DDBJ databases">
        <authorList>
            <person name="de Groot N.N."/>
        </authorList>
    </citation>
    <scope>NUCLEOTIDE SEQUENCE [LARGE SCALE GENOMIC DNA]</scope>
    <source>
        <strain evidence="1 2">DSM 8423</strain>
    </source>
</reference>
<dbReference type="Proteomes" id="UP000198744">
    <property type="component" value="Unassembled WGS sequence"/>
</dbReference>
<protein>
    <submittedName>
        <fullName evidence="1">Uncharacterized protein</fullName>
    </submittedName>
</protein>
<keyword evidence="2" id="KW-1185">Reference proteome</keyword>
<evidence type="ECO:0000313" key="2">
    <source>
        <dbReference type="Proteomes" id="UP000198744"/>
    </source>
</evidence>
<evidence type="ECO:0000313" key="1">
    <source>
        <dbReference type="EMBL" id="SEL93977.1"/>
    </source>
</evidence>
<name>A0A1H7UCI2_9BACT</name>
<dbReference type="STRING" id="43775.SAMN04489760_10168"/>
<dbReference type="AlphaFoldDB" id="A0A1H7UCI2"/>
<proteinExistence type="predicted"/>
<dbReference type="EMBL" id="FOBS01000001">
    <property type="protein sequence ID" value="SEL93977.1"/>
    <property type="molecule type" value="Genomic_DNA"/>
</dbReference>
<sequence>MSDLKRLADFQNTFFKTVKDVGEGGKLISGKIQEELTSGKDVPAFLKTDFSVLIKEIGALAAAQNLLDGIGIELSNDFKKLFISRDCDEFVHNFSELVHVSRLTEVPDVLRGILHMEAGVALSFVTAIRNVPSLRMGDYEDSVRQYFFSKEGYKTVSGNSVMPPRLPIYSGVAGVREYARRIDGEGYLRDLTRIIAETTGDKVYDLKNRYARFKNQYQDDPKTRKLVDWFDSFGDLAEASVLPVIESALNGVSTLQLNPLVAAAVGTFCSVTVRKATEHSYLWLVEH</sequence>
<organism evidence="1 2">
    <name type="scientific">Syntrophus gentianae</name>
    <dbReference type="NCBI Taxonomy" id="43775"/>
    <lineage>
        <taxon>Bacteria</taxon>
        <taxon>Pseudomonadati</taxon>
        <taxon>Thermodesulfobacteriota</taxon>
        <taxon>Syntrophia</taxon>
        <taxon>Syntrophales</taxon>
        <taxon>Syntrophaceae</taxon>
        <taxon>Syntrophus</taxon>
    </lineage>
</organism>
<accession>A0A1H7UCI2</accession>
<dbReference type="OrthoDB" id="9824640at2"/>
<dbReference type="RefSeq" id="WP_093881790.1">
    <property type="nucleotide sequence ID" value="NZ_FOBS01000001.1"/>
</dbReference>